<reference evidence="2" key="1">
    <citation type="submission" date="2021-04" db="EMBL/GenBank/DDBJ databases">
        <authorList>
            <person name="Hartkoorn R.C."/>
            <person name="Beaudoing E."/>
            <person name="Hot D."/>
        </authorList>
    </citation>
    <scope>NUCLEOTIDE SEQUENCE</scope>
    <source>
        <strain evidence="2">NRRL B-16292</strain>
    </source>
</reference>
<feature type="region of interest" description="Disordered" evidence="1">
    <location>
        <begin position="250"/>
        <end position="308"/>
    </location>
</feature>
<name>A0ABY5VP73_9ACTN</name>
<sequence length="308" mass="32932">MVRTRQQPSPADAIATELYGLPPQDFTATRNERARQARQAGDRDLAEAIGGLAKPNLAAWLVNQMAREYPQEIEALTELGASLRGATASLDAEQLRELSGQQHRVLYQLLQQARSLGRAAGHPVSDAVARGVEETLHAALADPDAAEQVRAGRLTGPLSSTGFPPGRDSAAATPRAGGAPSGAAATSRAGAESRPAQRVAAADRDLADAEAQVRDVVAERDRTQAALREAEAVADAVAGRVEALRRQLDEAGAEQAEDDRMVRAARSAAGRAERRLRQAEQRLRDTTERRRRVRTARRAGSASARRGR</sequence>
<feature type="compositionally biased region" description="Low complexity" evidence="1">
    <location>
        <begin position="170"/>
        <end position="200"/>
    </location>
</feature>
<dbReference type="EMBL" id="CP073720">
    <property type="protein sequence ID" value="UWP79547.1"/>
    <property type="molecule type" value="Genomic_DNA"/>
</dbReference>
<keyword evidence="3" id="KW-1185">Reference proteome</keyword>
<protein>
    <recommendedName>
        <fullName evidence="4">Transposase</fullName>
    </recommendedName>
</protein>
<dbReference type="RefSeq" id="WP_259857305.1">
    <property type="nucleotide sequence ID" value="NZ_CP073720.1"/>
</dbReference>
<accession>A0ABY5VP73</accession>
<feature type="region of interest" description="Disordered" evidence="1">
    <location>
        <begin position="154"/>
        <end position="205"/>
    </location>
</feature>
<feature type="compositionally biased region" description="Basic and acidic residues" evidence="1">
    <location>
        <begin position="271"/>
        <end position="288"/>
    </location>
</feature>
<proteinExistence type="predicted"/>
<reference evidence="2" key="2">
    <citation type="submission" date="2022-09" db="EMBL/GenBank/DDBJ databases">
        <title>Biosynthetic gene clusters of Dactylosporangioum fulvum.</title>
        <authorList>
            <person name="Caradec T."/>
        </authorList>
    </citation>
    <scope>NUCLEOTIDE SEQUENCE</scope>
    <source>
        <strain evidence="2">NRRL B-16292</strain>
    </source>
</reference>
<evidence type="ECO:0000313" key="3">
    <source>
        <dbReference type="Proteomes" id="UP001059617"/>
    </source>
</evidence>
<feature type="compositionally biased region" description="Low complexity" evidence="1">
    <location>
        <begin position="298"/>
        <end position="308"/>
    </location>
</feature>
<evidence type="ECO:0008006" key="4">
    <source>
        <dbReference type="Google" id="ProtNLM"/>
    </source>
</evidence>
<dbReference type="Proteomes" id="UP001059617">
    <property type="component" value="Chromosome"/>
</dbReference>
<evidence type="ECO:0000256" key="1">
    <source>
        <dbReference type="SAM" id="MobiDB-lite"/>
    </source>
</evidence>
<organism evidence="2 3">
    <name type="scientific">Dactylosporangium fulvum</name>
    <dbReference type="NCBI Taxonomy" id="53359"/>
    <lineage>
        <taxon>Bacteria</taxon>
        <taxon>Bacillati</taxon>
        <taxon>Actinomycetota</taxon>
        <taxon>Actinomycetes</taxon>
        <taxon>Micromonosporales</taxon>
        <taxon>Micromonosporaceae</taxon>
        <taxon>Dactylosporangium</taxon>
    </lineage>
</organism>
<gene>
    <name evidence="2" type="ORF">Dfulv_30820</name>
</gene>
<evidence type="ECO:0000313" key="2">
    <source>
        <dbReference type="EMBL" id="UWP79547.1"/>
    </source>
</evidence>